<reference evidence="1 2" key="1">
    <citation type="submission" date="2017-03" db="EMBL/GenBank/DDBJ databases">
        <title>Genome Survey of Euroglyphus maynei.</title>
        <authorList>
            <person name="Arlian L.G."/>
            <person name="Morgan M.S."/>
            <person name="Rider S.D."/>
        </authorList>
    </citation>
    <scope>NUCLEOTIDE SEQUENCE [LARGE SCALE GENOMIC DNA]</scope>
    <source>
        <strain evidence="1">Arlian Lab</strain>
        <tissue evidence="1">Whole body</tissue>
    </source>
</reference>
<protein>
    <submittedName>
        <fullName evidence="1">Uncharacterized protein</fullName>
    </submittedName>
</protein>
<sequence length="152" mass="17309">MLTANNNHLPVQVPSSSSSSSTAIIRPLIDLMDGQIIHLGDVLGPIPNLFKWLRSELDRVEQCLQRSSKISCSSSTIVEMSMSKMEQNLEIIYHNEQYYFEAIRSFRVCQQQFPIESTAGNGLADEKPKAWFNHSIEERLTATIRPLQTWLN</sequence>
<gene>
    <name evidence="1" type="ORF">BLA29_009715</name>
</gene>
<dbReference type="AlphaFoldDB" id="A0A1Y3ALI1"/>
<dbReference type="Proteomes" id="UP000194236">
    <property type="component" value="Unassembled WGS sequence"/>
</dbReference>
<keyword evidence="2" id="KW-1185">Reference proteome</keyword>
<dbReference type="EMBL" id="MUJZ01071229">
    <property type="protein sequence ID" value="OTF69299.1"/>
    <property type="molecule type" value="Genomic_DNA"/>
</dbReference>
<accession>A0A1Y3ALI1</accession>
<evidence type="ECO:0000313" key="1">
    <source>
        <dbReference type="EMBL" id="OTF69299.1"/>
    </source>
</evidence>
<comment type="caution">
    <text evidence="1">The sequence shown here is derived from an EMBL/GenBank/DDBJ whole genome shotgun (WGS) entry which is preliminary data.</text>
</comment>
<proteinExistence type="predicted"/>
<evidence type="ECO:0000313" key="2">
    <source>
        <dbReference type="Proteomes" id="UP000194236"/>
    </source>
</evidence>
<feature type="non-terminal residue" evidence="1">
    <location>
        <position position="152"/>
    </location>
</feature>
<organism evidence="1 2">
    <name type="scientific">Euroglyphus maynei</name>
    <name type="common">Mayne's house dust mite</name>
    <dbReference type="NCBI Taxonomy" id="6958"/>
    <lineage>
        <taxon>Eukaryota</taxon>
        <taxon>Metazoa</taxon>
        <taxon>Ecdysozoa</taxon>
        <taxon>Arthropoda</taxon>
        <taxon>Chelicerata</taxon>
        <taxon>Arachnida</taxon>
        <taxon>Acari</taxon>
        <taxon>Acariformes</taxon>
        <taxon>Sarcoptiformes</taxon>
        <taxon>Astigmata</taxon>
        <taxon>Psoroptidia</taxon>
        <taxon>Analgoidea</taxon>
        <taxon>Pyroglyphidae</taxon>
        <taxon>Pyroglyphinae</taxon>
        <taxon>Euroglyphus</taxon>
    </lineage>
</organism>
<name>A0A1Y3ALI1_EURMA</name>